<evidence type="ECO:0000313" key="1">
    <source>
        <dbReference type="EMBL" id="QQP94049.1"/>
    </source>
</evidence>
<sequence length="169" mass="18223">MAINLTTAQRDVLVDCVRAALLGWLVTDPAAGSTARRIEHKATTVTGFHFSRFASMAMSEIGATYHPRSPASASVFPLSISETAALANDLELHLATDDQIIAAGVIAAHNPLGQPCVGTRDWRTYVSLLTRLGLSLDDDRPDWRSDVHHLLQPFRRAVAAANLEPVAAE</sequence>
<accession>A0ABX7BI52</accession>
<keyword evidence="2" id="KW-1185">Reference proteome</keyword>
<geneLocation type="plasmid" evidence="1 2">
    <name>pTT6-5</name>
</geneLocation>
<dbReference type="EMBL" id="CP067425">
    <property type="protein sequence ID" value="QQP94049.1"/>
    <property type="molecule type" value="Genomic_DNA"/>
</dbReference>
<organism evidence="1 2">
    <name type="scientific">Skermanella cutis</name>
    <dbReference type="NCBI Taxonomy" id="2775420"/>
    <lineage>
        <taxon>Bacteria</taxon>
        <taxon>Pseudomonadati</taxon>
        <taxon>Pseudomonadota</taxon>
        <taxon>Alphaproteobacteria</taxon>
        <taxon>Rhodospirillales</taxon>
        <taxon>Azospirillaceae</taxon>
        <taxon>Skermanella</taxon>
    </lineage>
</organism>
<evidence type="ECO:0000313" key="2">
    <source>
        <dbReference type="Proteomes" id="UP000595197"/>
    </source>
</evidence>
<dbReference type="RefSeq" id="WP_201083950.1">
    <property type="nucleotide sequence ID" value="NZ_CP067425.2"/>
</dbReference>
<keyword evidence="1" id="KW-0614">Plasmid</keyword>
<proteinExistence type="predicted"/>
<gene>
    <name evidence="1" type="ORF">IGS68_35145</name>
</gene>
<name>A0ABX7BI52_9PROT</name>
<reference evidence="1" key="1">
    <citation type="submission" date="2021-02" db="EMBL/GenBank/DDBJ databases">
        <title>Skermanella TT6 skin isolate.</title>
        <authorList>
            <person name="Lee K."/>
            <person name="Ganzorig M."/>
        </authorList>
    </citation>
    <scope>NUCLEOTIDE SEQUENCE</scope>
    <source>
        <strain evidence="1">TT6</strain>
    </source>
</reference>
<dbReference type="Proteomes" id="UP000595197">
    <property type="component" value="Plasmid pTT6-5"/>
</dbReference>
<protein>
    <submittedName>
        <fullName evidence="1">Uncharacterized protein</fullName>
    </submittedName>
</protein>